<evidence type="ECO:0000256" key="9">
    <source>
        <dbReference type="RuleBase" id="RU003357"/>
    </source>
</evidence>
<organism evidence="13 14">
    <name type="scientific">Bacteroides eggerthii</name>
    <dbReference type="NCBI Taxonomy" id="28111"/>
    <lineage>
        <taxon>Bacteria</taxon>
        <taxon>Pseudomonadati</taxon>
        <taxon>Bacteroidota</taxon>
        <taxon>Bacteroidia</taxon>
        <taxon>Bacteroidales</taxon>
        <taxon>Bacteroidaceae</taxon>
        <taxon>Bacteroides</taxon>
    </lineage>
</organism>
<dbReference type="InterPro" id="IPR037066">
    <property type="entry name" value="Plug_dom_sf"/>
</dbReference>
<dbReference type="InterPro" id="IPR012910">
    <property type="entry name" value="Plug_dom"/>
</dbReference>
<keyword evidence="6 8" id="KW-0472">Membrane</keyword>
<reference evidence="13 14" key="1">
    <citation type="submission" date="2023-06" db="EMBL/GenBank/DDBJ databases">
        <authorList>
            <person name="Zeman M."/>
            <person name="Kubasova T."/>
            <person name="Jahodarova E."/>
            <person name="Nykrynova M."/>
            <person name="Rychlik I."/>
        </authorList>
    </citation>
    <scope>NUCLEOTIDE SEQUENCE [LARGE SCALE GENOMIC DNA]</scope>
    <source>
        <strain evidence="13 14">ET4</strain>
    </source>
</reference>
<feature type="signal peptide" evidence="10">
    <location>
        <begin position="1"/>
        <end position="20"/>
    </location>
</feature>
<dbReference type="InterPro" id="IPR039426">
    <property type="entry name" value="TonB-dep_rcpt-like"/>
</dbReference>
<sequence>MKKVLSLMIILSAFSGSTKAEISLYSKLLANTIQDEPVQTNDRKDTDANVMGHIIDAKTKEHLPYIKVYIEGTTLGTMTDATGHYFLKNLPEGKYVLVMESAGFKTIHKNIEVKKGKTIEVNFVAEEELIAFDNVVVSANRNETSKRMAPSLVNILDSKLFETTSASCLAEGLSFQSGARLETNCQNCGFQQIRINGLDGPYTQIMVDSRPIFSSLTGVYGLEQIPANMIERVEVIRGGGSALFGSSAIAGTLNIITKEPQRNSAHVSHKLTMTGKSPENVTDINASMVTDDQKAGIYVFGQYRHRAPYDANKDGFTEVGVLDARTVGFRSYIKTTDLSKLTFEYHNINEYRRGGDSLDLQPHLANIAEQTTHVINGGGLRYELSSRNLKHRFMAYASSQHTDRKSYYGAEQDPDAYGKTKDITVVGGAQYTLKWGDKMWLPSELTAGSEYQYNDMKDEMPGYNRTILQTIHNGSIFLQNEWKNKYWGFLIGGRMDKHNLLDNVVFNPRANIRYNPTENLNFRLSYASGFRAPQAFDEDLHIAAVGARAMLIEIDPNLKKESSQSISLSADYYKRFGDVQTNFQIEGFYNDLKDVFFLDERGEDAQGNLVFVRTNKKGARVMGVNLEAKVAYKWAQLQAGATYQQSRYKEAETWSENPNIAPQKKMFRSPDVYGYFTATLNPIERLSVALTGTYTGSMLVQHLAGYIPEDREETTPDFWDINMKVAYDIPLYKSTSLQLNAGVQNIFNAYQKDFDKGISRDAGYIYGPGLPRRYFVGCKISY</sequence>
<evidence type="ECO:0000256" key="6">
    <source>
        <dbReference type="ARBA" id="ARBA00023136"/>
    </source>
</evidence>
<keyword evidence="4 8" id="KW-0812">Transmembrane</keyword>
<dbReference type="InterPro" id="IPR013784">
    <property type="entry name" value="Carb-bd-like_fold"/>
</dbReference>
<evidence type="ECO:0000256" key="5">
    <source>
        <dbReference type="ARBA" id="ARBA00023077"/>
    </source>
</evidence>
<keyword evidence="14" id="KW-1185">Reference proteome</keyword>
<evidence type="ECO:0000256" key="4">
    <source>
        <dbReference type="ARBA" id="ARBA00022692"/>
    </source>
</evidence>
<feature type="domain" description="TonB-dependent receptor plug" evidence="12">
    <location>
        <begin position="146"/>
        <end position="252"/>
    </location>
</feature>
<dbReference type="Gene3D" id="2.40.170.20">
    <property type="entry name" value="TonB-dependent receptor, beta-barrel domain"/>
    <property type="match status" value="1"/>
</dbReference>
<dbReference type="EMBL" id="JAUDCF010000035">
    <property type="protein sequence ID" value="MDM8146550.1"/>
    <property type="molecule type" value="Genomic_DNA"/>
</dbReference>
<keyword evidence="2 8" id="KW-0813">Transport</keyword>
<evidence type="ECO:0000256" key="3">
    <source>
        <dbReference type="ARBA" id="ARBA00022452"/>
    </source>
</evidence>
<evidence type="ECO:0000256" key="7">
    <source>
        <dbReference type="ARBA" id="ARBA00023237"/>
    </source>
</evidence>
<keyword evidence="13" id="KW-0675">Receptor</keyword>
<keyword evidence="7 8" id="KW-0998">Cell outer membrane</keyword>
<keyword evidence="10" id="KW-0732">Signal</keyword>
<evidence type="ECO:0000259" key="11">
    <source>
        <dbReference type="Pfam" id="PF00593"/>
    </source>
</evidence>
<dbReference type="SUPFAM" id="SSF56935">
    <property type="entry name" value="Porins"/>
    <property type="match status" value="1"/>
</dbReference>
<dbReference type="PANTHER" id="PTHR30069:SF57">
    <property type="entry name" value="TONB-DEPENDENT RECEPTOR"/>
    <property type="match status" value="1"/>
</dbReference>
<protein>
    <submittedName>
        <fullName evidence="13">TonB-dependent receptor</fullName>
    </submittedName>
</protein>
<comment type="similarity">
    <text evidence="8 9">Belongs to the TonB-dependent receptor family.</text>
</comment>
<comment type="subcellular location">
    <subcellularLocation>
        <location evidence="1 8">Cell outer membrane</location>
        <topology evidence="1 8">Multi-pass membrane protein</topology>
    </subcellularLocation>
</comment>
<comment type="caution">
    <text evidence="13">The sequence shown here is derived from an EMBL/GenBank/DDBJ whole genome shotgun (WGS) entry which is preliminary data.</text>
</comment>
<dbReference type="Pfam" id="PF13715">
    <property type="entry name" value="CarbopepD_reg_2"/>
    <property type="match status" value="1"/>
</dbReference>
<evidence type="ECO:0000256" key="2">
    <source>
        <dbReference type="ARBA" id="ARBA00022448"/>
    </source>
</evidence>
<dbReference type="InterPro" id="IPR036942">
    <property type="entry name" value="Beta-barrel_TonB_sf"/>
</dbReference>
<name>A0ABT7U7R2_9BACE</name>
<dbReference type="InterPro" id="IPR000531">
    <property type="entry name" value="Beta-barrel_TonB"/>
</dbReference>
<accession>A0ABT7U7R2</accession>
<dbReference type="CDD" id="cd01347">
    <property type="entry name" value="ligand_gated_channel"/>
    <property type="match status" value="1"/>
</dbReference>
<dbReference type="PROSITE" id="PS52016">
    <property type="entry name" value="TONB_DEPENDENT_REC_3"/>
    <property type="match status" value="1"/>
</dbReference>
<dbReference type="PANTHER" id="PTHR30069">
    <property type="entry name" value="TONB-DEPENDENT OUTER MEMBRANE RECEPTOR"/>
    <property type="match status" value="1"/>
</dbReference>
<dbReference type="Proteomes" id="UP001228403">
    <property type="component" value="Unassembled WGS sequence"/>
</dbReference>
<feature type="chain" id="PRO_5046587693" evidence="10">
    <location>
        <begin position="21"/>
        <end position="782"/>
    </location>
</feature>
<evidence type="ECO:0000313" key="13">
    <source>
        <dbReference type="EMBL" id="MDM8146550.1"/>
    </source>
</evidence>
<evidence type="ECO:0000313" key="14">
    <source>
        <dbReference type="Proteomes" id="UP001228403"/>
    </source>
</evidence>
<dbReference type="SUPFAM" id="SSF49452">
    <property type="entry name" value="Starch-binding domain-like"/>
    <property type="match status" value="1"/>
</dbReference>
<reference evidence="14" key="2">
    <citation type="submission" date="2023-07" db="EMBL/GenBank/DDBJ databases">
        <title>Identification and characterization of horizontal gene transfer across gut microbiota members of farm animals based on homology search.</title>
        <authorList>
            <person name="Schwarzerova J."/>
            <person name="Nykrynova M."/>
            <person name="Jureckova K."/>
            <person name="Cejkova D."/>
            <person name="Rychlik I."/>
        </authorList>
    </citation>
    <scope>NUCLEOTIDE SEQUENCE [LARGE SCALE GENOMIC DNA]</scope>
    <source>
        <strain evidence="14">ET4</strain>
    </source>
</reference>
<evidence type="ECO:0000256" key="10">
    <source>
        <dbReference type="SAM" id="SignalP"/>
    </source>
</evidence>
<keyword evidence="3 8" id="KW-1134">Transmembrane beta strand</keyword>
<evidence type="ECO:0000256" key="1">
    <source>
        <dbReference type="ARBA" id="ARBA00004571"/>
    </source>
</evidence>
<gene>
    <name evidence="13" type="ORF">QUW02_11570</name>
</gene>
<evidence type="ECO:0000256" key="8">
    <source>
        <dbReference type="PROSITE-ProRule" id="PRU01360"/>
    </source>
</evidence>
<dbReference type="Gene3D" id="2.60.40.1120">
    <property type="entry name" value="Carboxypeptidase-like, regulatory domain"/>
    <property type="match status" value="1"/>
</dbReference>
<dbReference type="Pfam" id="PF07715">
    <property type="entry name" value="Plug"/>
    <property type="match status" value="1"/>
</dbReference>
<proteinExistence type="inferred from homology"/>
<dbReference type="Pfam" id="PF00593">
    <property type="entry name" value="TonB_dep_Rec_b-barrel"/>
    <property type="match status" value="1"/>
</dbReference>
<evidence type="ECO:0000259" key="12">
    <source>
        <dbReference type="Pfam" id="PF07715"/>
    </source>
</evidence>
<dbReference type="Gene3D" id="2.170.130.10">
    <property type="entry name" value="TonB-dependent receptor, plug domain"/>
    <property type="match status" value="1"/>
</dbReference>
<keyword evidence="5 9" id="KW-0798">TonB box</keyword>
<feature type="domain" description="TonB-dependent receptor-like beta-barrel" evidence="11">
    <location>
        <begin position="303"/>
        <end position="746"/>
    </location>
</feature>